<gene>
    <name evidence="1" type="ORF">RUMGNA_01744</name>
</gene>
<reference evidence="1 2" key="2">
    <citation type="submission" date="2007-06" db="EMBL/GenBank/DDBJ databases">
        <title>Draft genome sequence of Ruminococcus gnavus (ATCC 29149).</title>
        <authorList>
            <person name="Sudarsanam P."/>
            <person name="Ley R."/>
            <person name="Guruge J."/>
            <person name="Turnbaugh P.J."/>
            <person name="Mahowald M."/>
            <person name="Liep D."/>
            <person name="Gordon J."/>
        </authorList>
    </citation>
    <scope>NUCLEOTIDE SEQUENCE [LARGE SCALE GENOMIC DNA]</scope>
    <source>
        <strain evidence="1 2">ATCC 29149</strain>
    </source>
</reference>
<name>A7B2G6_MEDG7</name>
<evidence type="ECO:0000313" key="2">
    <source>
        <dbReference type="Proteomes" id="UP000004410"/>
    </source>
</evidence>
<dbReference type="PaxDb" id="411470-RUMGNA_01744"/>
<dbReference type="Proteomes" id="UP000004410">
    <property type="component" value="Unassembled WGS sequence"/>
</dbReference>
<accession>A7B2G6</accession>
<sequence>MMDKKRIFYGFIISVFCRKTVTKGGGRSRMEKIT</sequence>
<protein>
    <submittedName>
        <fullName evidence="1">Uncharacterized protein</fullName>
    </submittedName>
</protein>
<evidence type="ECO:0000313" key="1">
    <source>
        <dbReference type="EMBL" id="EDN77937.1"/>
    </source>
</evidence>
<dbReference type="AlphaFoldDB" id="A7B2G6"/>
<comment type="caution">
    <text evidence="1">The sequence shown here is derived from an EMBL/GenBank/DDBJ whole genome shotgun (WGS) entry which is preliminary data.</text>
</comment>
<organism evidence="1 2">
    <name type="scientific">Mediterraneibacter gnavus (strain ATCC 29149 / DSM 114966 / JCM 6515 / VPI C7-9)</name>
    <name type="common">Ruminococcus gnavus</name>
    <dbReference type="NCBI Taxonomy" id="411470"/>
    <lineage>
        <taxon>Bacteria</taxon>
        <taxon>Bacillati</taxon>
        <taxon>Bacillota</taxon>
        <taxon>Clostridia</taxon>
        <taxon>Lachnospirales</taxon>
        <taxon>Lachnospiraceae</taxon>
        <taxon>Mediterraneibacter</taxon>
    </lineage>
</organism>
<proteinExistence type="predicted"/>
<reference evidence="1 2" key="1">
    <citation type="submission" date="2007-04" db="EMBL/GenBank/DDBJ databases">
        <authorList>
            <person name="Fulton L."/>
            <person name="Clifton S."/>
            <person name="Fulton B."/>
            <person name="Xu J."/>
            <person name="Minx P."/>
            <person name="Pepin K.H."/>
            <person name="Johnson M."/>
            <person name="Thiruvilangam P."/>
            <person name="Bhonagiri V."/>
            <person name="Nash W.E."/>
            <person name="Mardis E.R."/>
            <person name="Wilson R.K."/>
        </authorList>
    </citation>
    <scope>NUCLEOTIDE SEQUENCE [LARGE SCALE GENOMIC DNA]</scope>
    <source>
        <strain evidence="1 2">ATCC 29149</strain>
    </source>
</reference>
<dbReference type="EMBL" id="AAYG02000012">
    <property type="protein sequence ID" value="EDN77937.1"/>
    <property type="molecule type" value="Genomic_DNA"/>
</dbReference>